<proteinExistence type="predicted"/>
<evidence type="ECO:0000313" key="2">
    <source>
        <dbReference type="EMBL" id="PMD21812.1"/>
    </source>
</evidence>
<dbReference type="OrthoDB" id="10339654at2759"/>
<dbReference type="Proteomes" id="UP000235672">
    <property type="component" value="Unassembled WGS sequence"/>
</dbReference>
<gene>
    <name evidence="2" type="ORF">NA56DRAFT_658872</name>
</gene>
<accession>A0A2J6Q6B3</accession>
<reference evidence="2 3" key="1">
    <citation type="submission" date="2016-05" db="EMBL/GenBank/DDBJ databases">
        <title>A degradative enzymes factory behind the ericoid mycorrhizal symbiosis.</title>
        <authorList>
            <consortium name="DOE Joint Genome Institute"/>
            <person name="Martino E."/>
            <person name="Morin E."/>
            <person name="Grelet G."/>
            <person name="Kuo A."/>
            <person name="Kohler A."/>
            <person name="Daghino S."/>
            <person name="Barry K."/>
            <person name="Choi C."/>
            <person name="Cichocki N."/>
            <person name="Clum A."/>
            <person name="Copeland A."/>
            <person name="Hainaut M."/>
            <person name="Haridas S."/>
            <person name="Labutti K."/>
            <person name="Lindquist E."/>
            <person name="Lipzen A."/>
            <person name="Khouja H.-R."/>
            <person name="Murat C."/>
            <person name="Ohm R."/>
            <person name="Olson A."/>
            <person name="Spatafora J."/>
            <person name="Veneault-Fourrey C."/>
            <person name="Henrissat B."/>
            <person name="Grigoriev I."/>
            <person name="Martin F."/>
            <person name="Perotto S."/>
        </authorList>
    </citation>
    <scope>NUCLEOTIDE SEQUENCE [LARGE SCALE GENOMIC DNA]</scope>
    <source>
        <strain evidence="2 3">UAMH 7357</strain>
    </source>
</reference>
<evidence type="ECO:0000313" key="3">
    <source>
        <dbReference type="Proteomes" id="UP000235672"/>
    </source>
</evidence>
<sequence>MVSTHSSRPKSFAKSKSSTEAESTTSSTKQIPLLKSFSRTESPPPRKPEPNETLQTYTVDPSSPPRRRLECFLFNYLSRPSLPQTTPVTTFFPTYPSETMHFTERLNLSNSLHEYLFRDASLDTFPELRHIDVRISTAVRYSPPLPSLLPDSANEEEKSINGESERKERRGEWQMLHILDGRCFNAKNNLLFIEGDSKLPTPFMKVFQFGPKVDKRELWRTVERYRELYTWECVVEYLRIWGAVNWFSGDAPTDPLEGLGIFGDGTELRRIEDGGGVSSVRKGGEAVTDPFRSSRHLGEDAESRRVRAGGGSTSFLEANDDSQTKEFVSLRDVSWDDGM</sequence>
<keyword evidence="3" id="KW-1185">Reference proteome</keyword>
<feature type="compositionally biased region" description="Basic and acidic residues" evidence="1">
    <location>
        <begin position="296"/>
        <end position="305"/>
    </location>
</feature>
<feature type="region of interest" description="Disordered" evidence="1">
    <location>
        <begin position="146"/>
        <end position="168"/>
    </location>
</feature>
<feature type="compositionally biased region" description="Low complexity" evidence="1">
    <location>
        <begin position="14"/>
        <end position="29"/>
    </location>
</feature>
<feature type="compositionally biased region" description="Basic and acidic residues" evidence="1">
    <location>
        <begin position="155"/>
        <end position="168"/>
    </location>
</feature>
<feature type="region of interest" description="Disordered" evidence="1">
    <location>
        <begin position="275"/>
        <end position="315"/>
    </location>
</feature>
<protein>
    <submittedName>
        <fullName evidence="2">Uncharacterized protein</fullName>
    </submittedName>
</protein>
<feature type="compositionally biased region" description="Polar residues" evidence="1">
    <location>
        <begin position="52"/>
        <end position="61"/>
    </location>
</feature>
<dbReference type="AlphaFoldDB" id="A0A2J6Q6B3"/>
<name>A0A2J6Q6B3_9HELO</name>
<dbReference type="EMBL" id="KZ613480">
    <property type="protein sequence ID" value="PMD21812.1"/>
    <property type="molecule type" value="Genomic_DNA"/>
</dbReference>
<organism evidence="2 3">
    <name type="scientific">Hyaloscypha hepaticicola</name>
    <dbReference type="NCBI Taxonomy" id="2082293"/>
    <lineage>
        <taxon>Eukaryota</taxon>
        <taxon>Fungi</taxon>
        <taxon>Dikarya</taxon>
        <taxon>Ascomycota</taxon>
        <taxon>Pezizomycotina</taxon>
        <taxon>Leotiomycetes</taxon>
        <taxon>Helotiales</taxon>
        <taxon>Hyaloscyphaceae</taxon>
        <taxon>Hyaloscypha</taxon>
    </lineage>
</organism>
<feature type="region of interest" description="Disordered" evidence="1">
    <location>
        <begin position="1"/>
        <end position="64"/>
    </location>
</feature>
<evidence type="ECO:0000256" key="1">
    <source>
        <dbReference type="SAM" id="MobiDB-lite"/>
    </source>
</evidence>